<dbReference type="Pfam" id="PF19086">
    <property type="entry name" value="Terpene_syn_C_2"/>
    <property type="match status" value="2"/>
</dbReference>
<reference evidence="5 6" key="1">
    <citation type="journal article" date="2018" name="Front. Microbiol.">
        <title>Genome-Wide Analysis of Corynespora cassiicola Leaf Fall Disease Putative Effectors.</title>
        <authorList>
            <person name="Lopez D."/>
            <person name="Ribeiro S."/>
            <person name="Label P."/>
            <person name="Fumanal B."/>
            <person name="Venisse J.S."/>
            <person name="Kohler A."/>
            <person name="de Oliveira R.R."/>
            <person name="Labutti K."/>
            <person name="Lipzen A."/>
            <person name="Lail K."/>
            <person name="Bauer D."/>
            <person name="Ohm R.A."/>
            <person name="Barry K.W."/>
            <person name="Spatafora J."/>
            <person name="Grigoriev I.V."/>
            <person name="Martin F.M."/>
            <person name="Pujade-Renaud V."/>
        </authorList>
    </citation>
    <scope>NUCLEOTIDE SEQUENCE [LARGE SCALE GENOMIC DNA]</scope>
    <source>
        <strain evidence="5 6">Philippines</strain>
    </source>
</reference>
<evidence type="ECO:0000313" key="6">
    <source>
        <dbReference type="Proteomes" id="UP000240883"/>
    </source>
</evidence>
<accession>A0A2T2NIN5</accession>
<dbReference type="EC" id="4.2.3.-" evidence="4"/>
<dbReference type="InterPro" id="IPR034686">
    <property type="entry name" value="Terpene_cyclase-like_2"/>
</dbReference>
<dbReference type="STRING" id="1448308.A0A2T2NIN5"/>
<evidence type="ECO:0000256" key="4">
    <source>
        <dbReference type="RuleBase" id="RU366034"/>
    </source>
</evidence>
<dbReference type="InterPro" id="IPR008949">
    <property type="entry name" value="Isoprenoid_synthase_dom_sf"/>
</dbReference>
<sequence length="368" mass="42632">MAWIRTANSDDDSSSVDDVSLPDSAIVLSEGQFTFDSFVKPQPKSANLKKTVTIRLPALYSSIMAKPARLNPHWNTIVSQSSDEWARDVMKLSDKAFARHCKGQMTLLAAGFVPDADAHCYRIMCDFMEWVFFFDDMFDEGCLREDPFAAREEIEAHLAIHSPTHHLITPEENPVRHMYQVLWRKIEAISSPGAQQRYIQGMRHYFEGCLVQVDAYHWHSKGFAATTPMYNITLPDHVWMHPMIKEAEDTATYITFIHNDIFSYRKEQPDAVPHNTVFILQRERGYTVQEAFNFADDLLKQAFQRWHWAQQHMPSWGGETDIQVQRYLEGLLDQAKANLHWSFDSGRYFGKDSEKARKTMTIEMPIEE</sequence>
<dbReference type="EMBL" id="KZ678137">
    <property type="protein sequence ID" value="PSN65219.1"/>
    <property type="molecule type" value="Genomic_DNA"/>
</dbReference>
<dbReference type="AlphaFoldDB" id="A0A2T2NIN5"/>
<dbReference type="OrthoDB" id="3780056at2759"/>
<keyword evidence="4" id="KW-0456">Lyase</keyword>
<name>A0A2T2NIN5_CORCC</name>
<evidence type="ECO:0000256" key="1">
    <source>
        <dbReference type="ARBA" id="ARBA00001946"/>
    </source>
</evidence>
<evidence type="ECO:0000256" key="2">
    <source>
        <dbReference type="ARBA" id="ARBA00006333"/>
    </source>
</evidence>
<proteinExistence type="inferred from homology"/>
<organism evidence="5 6">
    <name type="scientific">Corynespora cassiicola Philippines</name>
    <dbReference type="NCBI Taxonomy" id="1448308"/>
    <lineage>
        <taxon>Eukaryota</taxon>
        <taxon>Fungi</taxon>
        <taxon>Dikarya</taxon>
        <taxon>Ascomycota</taxon>
        <taxon>Pezizomycotina</taxon>
        <taxon>Dothideomycetes</taxon>
        <taxon>Pleosporomycetidae</taxon>
        <taxon>Pleosporales</taxon>
        <taxon>Corynesporascaceae</taxon>
        <taxon>Corynespora</taxon>
    </lineage>
</organism>
<dbReference type="PANTHER" id="PTHR35201">
    <property type="entry name" value="TERPENE SYNTHASE"/>
    <property type="match status" value="1"/>
</dbReference>
<gene>
    <name evidence="5" type="ORF">BS50DRAFT_497396</name>
</gene>
<dbReference type="Gene3D" id="1.10.600.10">
    <property type="entry name" value="Farnesyl Diphosphate Synthase"/>
    <property type="match status" value="1"/>
</dbReference>
<dbReference type="GO" id="GO:0008299">
    <property type="term" value="P:isoprenoid biosynthetic process"/>
    <property type="evidence" value="ECO:0007669"/>
    <property type="project" value="UniProtKB-ARBA"/>
</dbReference>
<comment type="cofactor">
    <cofactor evidence="1 4">
        <name>Mg(2+)</name>
        <dbReference type="ChEBI" id="CHEBI:18420"/>
    </cofactor>
</comment>
<dbReference type="SUPFAM" id="SSF48576">
    <property type="entry name" value="Terpenoid synthases"/>
    <property type="match status" value="1"/>
</dbReference>
<keyword evidence="4" id="KW-0479">Metal-binding</keyword>
<dbReference type="GO" id="GO:0046872">
    <property type="term" value="F:metal ion binding"/>
    <property type="evidence" value="ECO:0007669"/>
    <property type="project" value="UniProtKB-KW"/>
</dbReference>
<keyword evidence="3 4" id="KW-0460">Magnesium</keyword>
<dbReference type="PANTHER" id="PTHR35201:SF4">
    <property type="entry name" value="BETA-PINACENE SYNTHASE-RELATED"/>
    <property type="match status" value="1"/>
</dbReference>
<keyword evidence="6" id="KW-1185">Reference proteome</keyword>
<evidence type="ECO:0000313" key="5">
    <source>
        <dbReference type="EMBL" id="PSN65219.1"/>
    </source>
</evidence>
<protein>
    <recommendedName>
        <fullName evidence="4">Terpene synthase</fullName>
        <ecNumber evidence="4">4.2.3.-</ecNumber>
    </recommendedName>
</protein>
<dbReference type="GO" id="GO:0010333">
    <property type="term" value="F:terpene synthase activity"/>
    <property type="evidence" value="ECO:0007669"/>
    <property type="project" value="InterPro"/>
</dbReference>
<evidence type="ECO:0000256" key="3">
    <source>
        <dbReference type="ARBA" id="ARBA00022842"/>
    </source>
</evidence>
<dbReference type="Proteomes" id="UP000240883">
    <property type="component" value="Unassembled WGS sequence"/>
</dbReference>
<comment type="similarity">
    <text evidence="2 4">Belongs to the terpene synthase family.</text>
</comment>